<evidence type="ECO:0000259" key="5">
    <source>
        <dbReference type="PROSITE" id="PS50931"/>
    </source>
</evidence>
<keyword evidence="3" id="KW-0238">DNA-binding</keyword>
<dbReference type="Proteomes" id="UP000285123">
    <property type="component" value="Unassembled WGS sequence"/>
</dbReference>
<organism evidence="6 7">
    <name type="scientific">Salinisphaera orenii YIM 95161</name>
    <dbReference type="NCBI Taxonomy" id="1051139"/>
    <lineage>
        <taxon>Bacteria</taxon>
        <taxon>Pseudomonadati</taxon>
        <taxon>Pseudomonadota</taxon>
        <taxon>Gammaproteobacteria</taxon>
        <taxon>Salinisphaerales</taxon>
        <taxon>Salinisphaeraceae</taxon>
        <taxon>Salinisphaera</taxon>
    </lineage>
</organism>
<dbReference type="InterPro" id="IPR000847">
    <property type="entry name" value="LysR_HTH_N"/>
</dbReference>
<dbReference type="CDD" id="cd08459">
    <property type="entry name" value="PBP2_DntR_NahR_LinR_like"/>
    <property type="match status" value="1"/>
</dbReference>
<dbReference type="SUPFAM" id="SSF46785">
    <property type="entry name" value="Winged helix' DNA-binding domain"/>
    <property type="match status" value="1"/>
</dbReference>
<dbReference type="Gene3D" id="1.10.10.10">
    <property type="entry name" value="Winged helix-like DNA-binding domain superfamily/Winged helix DNA-binding domain"/>
    <property type="match status" value="1"/>
</dbReference>
<dbReference type="Pfam" id="PF03466">
    <property type="entry name" value="LysR_substrate"/>
    <property type="match status" value="1"/>
</dbReference>
<proteinExistence type="inferred from homology"/>
<evidence type="ECO:0000313" key="7">
    <source>
        <dbReference type="Proteomes" id="UP000285123"/>
    </source>
</evidence>
<name>A0A423PTU0_9GAMM</name>
<dbReference type="RefSeq" id="WP_123591198.1">
    <property type="nucleotide sequence ID" value="NZ_AYKF01000083.1"/>
</dbReference>
<dbReference type="InterPro" id="IPR005119">
    <property type="entry name" value="LysR_subst-bd"/>
</dbReference>
<dbReference type="InterPro" id="IPR036390">
    <property type="entry name" value="WH_DNA-bd_sf"/>
</dbReference>
<dbReference type="AlphaFoldDB" id="A0A423PTU0"/>
<comment type="similarity">
    <text evidence="1">Belongs to the LysR transcriptional regulatory family.</text>
</comment>
<comment type="caution">
    <text evidence="6">The sequence shown here is derived from an EMBL/GenBank/DDBJ whole genome shotgun (WGS) entry which is preliminary data.</text>
</comment>
<dbReference type="SUPFAM" id="SSF53850">
    <property type="entry name" value="Periplasmic binding protein-like II"/>
    <property type="match status" value="1"/>
</dbReference>
<dbReference type="PANTHER" id="PTHR30118:SF15">
    <property type="entry name" value="TRANSCRIPTIONAL REGULATORY PROTEIN"/>
    <property type="match status" value="1"/>
</dbReference>
<dbReference type="InterPro" id="IPR036388">
    <property type="entry name" value="WH-like_DNA-bd_sf"/>
</dbReference>
<sequence>MDLNLVRTFVTLYECRSVSAAARRLHVTQPTVSYGLARLRERLADRLFVRARNGIRPTAVAVQLYPALSASLVAIDDALEQGHRFDAARSTRRFVIALSDLGELTLLPDILAAVESSAPGVRITVVALDVERVAEDLARGDIDAAICSRRLGRDDLERRQVLCERYVGVARGEHPRIGDTPDLAAFLREHHVRIDAGSGHGLAEEVLADSDVQRKMRLTVPRFSSLPTLIGRSDLLAIVPAQIAARFVRDGGLRMFELPFHVPRFDVALYTHAAGQASAAQRWFAQTVLSAARAATRDAVGSA</sequence>
<dbReference type="PROSITE" id="PS50931">
    <property type="entry name" value="HTH_LYSR"/>
    <property type="match status" value="1"/>
</dbReference>
<evidence type="ECO:0000313" key="6">
    <source>
        <dbReference type="EMBL" id="ROO28988.1"/>
    </source>
</evidence>
<dbReference type="OrthoDB" id="8720143at2"/>
<protein>
    <submittedName>
        <fullName evidence="6">LysR family transcriptional regulator</fullName>
    </submittedName>
</protein>
<evidence type="ECO:0000256" key="2">
    <source>
        <dbReference type="ARBA" id="ARBA00023015"/>
    </source>
</evidence>
<reference evidence="6 7" key="1">
    <citation type="submission" date="2013-10" db="EMBL/GenBank/DDBJ databases">
        <title>Salinisphaera halophila YIM 95161 Genome Sequencing.</title>
        <authorList>
            <person name="Lai Q."/>
            <person name="Li C."/>
            <person name="Shao Z."/>
        </authorList>
    </citation>
    <scope>NUCLEOTIDE SEQUENCE [LARGE SCALE GENOMIC DNA]</scope>
    <source>
        <strain evidence="6 7">YIM 95161</strain>
    </source>
</reference>
<dbReference type="GO" id="GO:0003700">
    <property type="term" value="F:DNA-binding transcription factor activity"/>
    <property type="evidence" value="ECO:0007669"/>
    <property type="project" value="InterPro"/>
</dbReference>
<gene>
    <name evidence="6" type="ORF">SAHL_09605</name>
</gene>
<evidence type="ECO:0000256" key="3">
    <source>
        <dbReference type="ARBA" id="ARBA00023125"/>
    </source>
</evidence>
<keyword evidence="4" id="KW-0804">Transcription</keyword>
<dbReference type="GO" id="GO:0003677">
    <property type="term" value="F:DNA binding"/>
    <property type="evidence" value="ECO:0007669"/>
    <property type="project" value="UniProtKB-KW"/>
</dbReference>
<feature type="domain" description="HTH lysR-type" evidence="5">
    <location>
        <begin position="1"/>
        <end position="58"/>
    </location>
</feature>
<accession>A0A423PTU0</accession>
<dbReference type="PANTHER" id="PTHR30118">
    <property type="entry name" value="HTH-TYPE TRANSCRIPTIONAL REGULATOR LEUO-RELATED"/>
    <property type="match status" value="1"/>
</dbReference>
<dbReference type="PRINTS" id="PR00039">
    <property type="entry name" value="HTHLYSR"/>
</dbReference>
<dbReference type="InterPro" id="IPR050389">
    <property type="entry name" value="LysR-type_TF"/>
</dbReference>
<keyword evidence="2" id="KW-0805">Transcription regulation</keyword>
<dbReference type="EMBL" id="AYKF01000083">
    <property type="protein sequence ID" value="ROO28988.1"/>
    <property type="molecule type" value="Genomic_DNA"/>
</dbReference>
<dbReference type="Pfam" id="PF00126">
    <property type="entry name" value="HTH_1"/>
    <property type="match status" value="1"/>
</dbReference>
<evidence type="ECO:0000256" key="4">
    <source>
        <dbReference type="ARBA" id="ARBA00023163"/>
    </source>
</evidence>
<dbReference type="Gene3D" id="3.40.190.10">
    <property type="entry name" value="Periplasmic binding protein-like II"/>
    <property type="match status" value="2"/>
</dbReference>
<evidence type="ECO:0000256" key="1">
    <source>
        <dbReference type="ARBA" id="ARBA00009437"/>
    </source>
</evidence>